<dbReference type="SMART" id="SM01035">
    <property type="entry name" value="BOP1NT"/>
    <property type="match status" value="1"/>
</dbReference>
<dbReference type="InterPro" id="IPR036322">
    <property type="entry name" value="WD40_repeat_dom_sf"/>
</dbReference>
<evidence type="ECO:0000256" key="2">
    <source>
        <dbReference type="ARBA" id="ARBA00022552"/>
    </source>
</evidence>
<comment type="function">
    <text evidence="6">Required for maturation of ribosomal RNAs and formation of the large ribosomal subunit.</text>
</comment>
<dbReference type="GO" id="GO:0005654">
    <property type="term" value="C:nucleoplasm"/>
    <property type="evidence" value="ECO:0007669"/>
    <property type="project" value="UniProtKB-SubCell"/>
</dbReference>
<evidence type="ECO:0000313" key="10">
    <source>
        <dbReference type="EMBL" id="KAG5179348.1"/>
    </source>
</evidence>
<evidence type="ECO:0000256" key="7">
    <source>
        <dbReference type="PROSITE-ProRule" id="PRU00221"/>
    </source>
</evidence>
<reference evidence="10" key="1">
    <citation type="submission" date="2021-02" db="EMBL/GenBank/DDBJ databases">
        <title>First Annotated Genome of the Yellow-green Alga Tribonema minus.</title>
        <authorList>
            <person name="Mahan K.M."/>
        </authorList>
    </citation>
    <scope>NUCLEOTIDE SEQUENCE</scope>
    <source>
        <strain evidence="10">UTEX B ZZ1240</strain>
    </source>
</reference>
<dbReference type="Pfam" id="PF08145">
    <property type="entry name" value="BOP1NT"/>
    <property type="match status" value="1"/>
</dbReference>
<feature type="compositionally biased region" description="Acidic residues" evidence="8">
    <location>
        <begin position="445"/>
        <end position="462"/>
    </location>
</feature>
<name>A0A836CBU6_9STRA</name>
<dbReference type="Proteomes" id="UP000664859">
    <property type="component" value="Unassembled WGS sequence"/>
</dbReference>
<organism evidence="10 11">
    <name type="scientific">Tribonema minus</name>
    <dbReference type="NCBI Taxonomy" id="303371"/>
    <lineage>
        <taxon>Eukaryota</taxon>
        <taxon>Sar</taxon>
        <taxon>Stramenopiles</taxon>
        <taxon>Ochrophyta</taxon>
        <taxon>PX clade</taxon>
        <taxon>Xanthophyceae</taxon>
        <taxon>Tribonematales</taxon>
        <taxon>Tribonemataceae</taxon>
        <taxon>Tribonema</taxon>
    </lineage>
</organism>
<dbReference type="PANTHER" id="PTHR17605:SF0">
    <property type="entry name" value="RIBOSOME BIOGENESIS PROTEIN BOP1"/>
    <property type="match status" value="1"/>
</dbReference>
<evidence type="ECO:0000256" key="5">
    <source>
        <dbReference type="ARBA" id="ARBA00023242"/>
    </source>
</evidence>
<dbReference type="InterPro" id="IPR028598">
    <property type="entry name" value="BOP1/Erb1"/>
</dbReference>
<keyword evidence="3 7" id="KW-0853">WD repeat</keyword>
<evidence type="ECO:0000259" key="9">
    <source>
        <dbReference type="SMART" id="SM01035"/>
    </source>
</evidence>
<dbReference type="GO" id="GO:0043021">
    <property type="term" value="F:ribonucleoprotein complex binding"/>
    <property type="evidence" value="ECO:0007669"/>
    <property type="project" value="UniProtKB-UniRule"/>
</dbReference>
<protein>
    <recommendedName>
        <fullName evidence="6">Ribosome biogenesis protein BOP1 homolog</fullName>
    </recommendedName>
</protein>
<dbReference type="EMBL" id="JAFCMP010000479">
    <property type="protein sequence ID" value="KAG5179348.1"/>
    <property type="molecule type" value="Genomic_DNA"/>
</dbReference>
<feature type="region of interest" description="Disordered" evidence="8">
    <location>
        <begin position="436"/>
        <end position="477"/>
    </location>
</feature>
<dbReference type="AlphaFoldDB" id="A0A836CBU6"/>
<gene>
    <name evidence="10" type="ORF">JKP88DRAFT_201150</name>
</gene>
<evidence type="ECO:0000256" key="3">
    <source>
        <dbReference type="ARBA" id="ARBA00022574"/>
    </source>
</evidence>
<comment type="subcellular location">
    <subcellularLocation>
        <location evidence="6">Nucleus</location>
        <location evidence="6">Nucleolus</location>
    </subcellularLocation>
    <subcellularLocation>
        <location evidence="6">Nucleus</location>
        <location evidence="6">Nucleoplasm</location>
    </subcellularLocation>
</comment>
<dbReference type="HAMAP" id="MF_03027">
    <property type="entry name" value="BOP1"/>
    <property type="match status" value="1"/>
</dbReference>
<evidence type="ECO:0000256" key="1">
    <source>
        <dbReference type="ARBA" id="ARBA00022517"/>
    </source>
</evidence>
<dbReference type="GO" id="GO:0000466">
    <property type="term" value="P:maturation of 5.8S rRNA from tricistronic rRNA transcript (SSU-rRNA, 5.8S rRNA, LSU-rRNA)"/>
    <property type="evidence" value="ECO:0007669"/>
    <property type="project" value="UniProtKB-UniRule"/>
</dbReference>
<dbReference type="InterPro" id="IPR015943">
    <property type="entry name" value="WD40/YVTN_repeat-like_dom_sf"/>
</dbReference>
<dbReference type="InterPro" id="IPR001680">
    <property type="entry name" value="WD40_rpt"/>
</dbReference>
<keyword evidence="2 6" id="KW-0698">rRNA processing</keyword>
<accession>A0A836CBU6</accession>
<sequence length="731" mass="80636">MNATSVTPHTYRRHHRRDGTLAAAQYLHVDDLSSDDDEESRNTIGRVPLHWYDEYDHIGYDRSGKQILKGPAMDGVDAALAASDDPNFSRTVYDAYNDRRVVLSDRELELVRRVQAGAFPHPEFAAEEDYSDYYTSQIMQTSLDAGDEPKRRFLPSKWEAMRIFQLVKANRPLQSSLQAAKEGRISLDPKPKKSEKPEVFEIWTPEREAEVAEQRVRGPMHLPAPKMPLPGHAESYRPPEEYLMTPEEEEQWREMDPEERPTNFIPKRFDSLRQASRVGAYAGLCKERFERCLDLYLCPRAFKRRLNIDPESLVPKLPHPRDLRPFPNELCLTYGVSGGARVLCLAVSDDGQYMASGDEAGVVSLWEVATTRRLSTLNLTKLAGKRGGAVAHLAWNPNAQHHLLAAAAGDAVILISTGTGGGDAGNITEALLAAAADPAAAQPQDGDDDNEGEEEEGEEGEGEQGGAEGEQKKVNRGKVVAGRWEKVALRKGAGVGNGHLQARSVIRCVGAVGWVAWHRKGDYLVSVVPAPNSGAGAVAVHQVSKARTQAPLKRRSKGEPQCACFHPSKPFLFVATKQHVRVYHLVKQASGTAALVKRLLSGCKWISYMDIHPSGDHVLLGSLDRRVTWFDMDLASTPYRALKYHSKAVRCAMFHKQFPLMASASDDGAVHVFHAAVYSDLLRSPLIVPLKILRGAAVTGGLGVLSLAFHPRQPWLFSAGADGVVRLFQDI</sequence>
<feature type="repeat" description="WD" evidence="7">
    <location>
        <begin position="342"/>
        <end position="376"/>
    </location>
</feature>
<keyword evidence="11" id="KW-1185">Reference proteome</keyword>
<dbReference type="OrthoDB" id="5571054at2759"/>
<evidence type="ECO:0000256" key="8">
    <source>
        <dbReference type="SAM" id="MobiDB-lite"/>
    </source>
</evidence>
<keyword evidence="4" id="KW-0677">Repeat</keyword>
<dbReference type="Pfam" id="PF00400">
    <property type="entry name" value="WD40"/>
    <property type="match status" value="3"/>
</dbReference>
<comment type="similarity">
    <text evidence="6">Belongs to the WD repeat BOP1/ERB1 family.</text>
</comment>
<evidence type="ECO:0000313" key="11">
    <source>
        <dbReference type="Proteomes" id="UP000664859"/>
    </source>
</evidence>
<dbReference type="SUPFAM" id="SSF50978">
    <property type="entry name" value="WD40 repeat-like"/>
    <property type="match status" value="1"/>
</dbReference>
<keyword evidence="5 6" id="KW-0539">Nucleus</keyword>
<dbReference type="SMART" id="SM00320">
    <property type="entry name" value="WD40"/>
    <property type="match status" value="6"/>
</dbReference>
<comment type="caution">
    <text evidence="10">The sequence shown here is derived from an EMBL/GenBank/DDBJ whole genome shotgun (WGS) entry which is preliminary data.</text>
</comment>
<dbReference type="GO" id="GO:0070545">
    <property type="term" value="C:PeBoW complex"/>
    <property type="evidence" value="ECO:0007669"/>
    <property type="project" value="TreeGrafter"/>
</dbReference>
<dbReference type="FunFam" id="2.130.10.10:FF:000576">
    <property type="entry name" value="Ribosome biogenesis protein ERB1"/>
    <property type="match status" value="1"/>
</dbReference>
<evidence type="ECO:0000256" key="4">
    <source>
        <dbReference type="ARBA" id="ARBA00022737"/>
    </source>
</evidence>
<feature type="domain" description="BOP1 N-terminal" evidence="9">
    <location>
        <begin position="52"/>
        <end position="327"/>
    </location>
</feature>
<dbReference type="GO" id="GO:0030687">
    <property type="term" value="C:preribosome, large subunit precursor"/>
    <property type="evidence" value="ECO:0007669"/>
    <property type="project" value="UniProtKB-UniRule"/>
</dbReference>
<keyword evidence="1 6" id="KW-0690">Ribosome biogenesis</keyword>
<dbReference type="GO" id="GO:0000463">
    <property type="term" value="P:maturation of LSU-rRNA from tricistronic rRNA transcript (SSU-rRNA, 5.8S rRNA, LSU-rRNA)"/>
    <property type="evidence" value="ECO:0007669"/>
    <property type="project" value="UniProtKB-UniRule"/>
</dbReference>
<evidence type="ECO:0000256" key="6">
    <source>
        <dbReference type="HAMAP-Rule" id="MF_03027"/>
    </source>
</evidence>
<proteinExistence type="inferred from homology"/>
<dbReference type="InterPro" id="IPR012953">
    <property type="entry name" value="BOP1_N_dom"/>
</dbReference>
<dbReference type="PANTHER" id="PTHR17605">
    <property type="entry name" value="RIBOSOME BIOGENESIS PROTEIN BOP1 BLOCK OF PROLIFERATION 1 PROTEIN"/>
    <property type="match status" value="1"/>
</dbReference>
<dbReference type="PROSITE" id="PS50082">
    <property type="entry name" value="WD_REPEATS_2"/>
    <property type="match status" value="1"/>
</dbReference>
<dbReference type="Gene3D" id="2.130.10.10">
    <property type="entry name" value="YVTN repeat-like/Quinoprotein amine dehydrogenase"/>
    <property type="match status" value="1"/>
</dbReference>